<evidence type="ECO:0000256" key="1">
    <source>
        <dbReference type="ARBA" id="ARBA00004141"/>
    </source>
</evidence>
<dbReference type="Pfam" id="PF05154">
    <property type="entry name" value="TM2"/>
    <property type="match status" value="1"/>
</dbReference>
<evidence type="ECO:0000259" key="6">
    <source>
        <dbReference type="Pfam" id="PF05154"/>
    </source>
</evidence>
<dbReference type="AlphaFoldDB" id="A0A2K8SM41"/>
<gene>
    <name evidence="7" type="ORF">COO91_01778</name>
</gene>
<dbReference type="PANTHER" id="PTHR21016">
    <property type="entry name" value="BETA-AMYLOID BINDING PROTEIN-RELATED"/>
    <property type="match status" value="1"/>
</dbReference>
<dbReference type="InterPro" id="IPR007829">
    <property type="entry name" value="TM2"/>
</dbReference>
<keyword evidence="4 5" id="KW-0472">Membrane</keyword>
<accession>A0A2K8SM41</accession>
<evidence type="ECO:0000256" key="2">
    <source>
        <dbReference type="ARBA" id="ARBA00022692"/>
    </source>
</evidence>
<keyword evidence="2 5" id="KW-0812">Transmembrane</keyword>
<dbReference type="GO" id="GO:0016020">
    <property type="term" value="C:membrane"/>
    <property type="evidence" value="ECO:0007669"/>
    <property type="project" value="UniProtKB-SubCell"/>
</dbReference>
<protein>
    <submittedName>
        <fullName evidence="7">Putative membrane protein YozV, TM2 domain</fullName>
    </submittedName>
</protein>
<evidence type="ECO:0000256" key="3">
    <source>
        <dbReference type="ARBA" id="ARBA00022989"/>
    </source>
</evidence>
<dbReference type="Proteomes" id="UP000232003">
    <property type="component" value="Chromosome"/>
</dbReference>
<comment type="subcellular location">
    <subcellularLocation>
        <location evidence="1">Membrane</location>
        <topology evidence="1">Multi-pass membrane protein</topology>
    </subcellularLocation>
</comment>
<evidence type="ECO:0000313" key="7">
    <source>
        <dbReference type="EMBL" id="AUB35885.1"/>
    </source>
</evidence>
<dbReference type="EMBL" id="CP024785">
    <property type="protein sequence ID" value="AUB35885.1"/>
    <property type="molecule type" value="Genomic_DNA"/>
</dbReference>
<dbReference type="KEGG" id="nfl:COO91_01778"/>
<evidence type="ECO:0000256" key="5">
    <source>
        <dbReference type="SAM" id="Phobius"/>
    </source>
</evidence>
<dbReference type="InterPro" id="IPR050932">
    <property type="entry name" value="TM2D1-3-like"/>
</dbReference>
<keyword evidence="8" id="KW-1185">Reference proteome</keyword>
<evidence type="ECO:0000313" key="8">
    <source>
        <dbReference type="Proteomes" id="UP000232003"/>
    </source>
</evidence>
<feature type="domain" description="TM2" evidence="6">
    <location>
        <begin position="29"/>
        <end position="76"/>
    </location>
</feature>
<feature type="transmembrane region" description="Helical" evidence="5">
    <location>
        <begin position="29"/>
        <end position="46"/>
    </location>
</feature>
<evidence type="ECO:0000256" key="4">
    <source>
        <dbReference type="ARBA" id="ARBA00023136"/>
    </source>
</evidence>
<proteinExistence type="predicted"/>
<reference evidence="7 8" key="1">
    <citation type="submission" date="2017-11" db="EMBL/GenBank/DDBJ databases">
        <title>Complete genome of a free-living desiccation-tolerant cyanobacterium and its photosynthetic adaptation to extreme terrestrial habitat.</title>
        <authorList>
            <person name="Shang J."/>
        </authorList>
    </citation>
    <scope>NUCLEOTIDE SEQUENCE [LARGE SCALE GENOMIC DNA]</scope>
    <source>
        <strain evidence="7 8">CCNUN1</strain>
    </source>
</reference>
<dbReference type="PANTHER" id="PTHR21016:SF25">
    <property type="entry name" value="TM2 DOMAIN-CONTAINING PROTEIN DDB_G0277895-RELATED"/>
    <property type="match status" value="1"/>
</dbReference>
<keyword evidence="3 5" id="KW-1133">Transmembrane helix</keyword>
<sequence>MKTHLKQQEQIQRVENKMNLENNQHKDRLLVSYILSVAVFFGLGGLHRFYNGKIGTGLLWLFTGGVFGIGQFVDLFLIPNMVNEYENNLRLKAGVSPFGVPLNQAVVASQVHRPTGDQLMIKLIEAAESKGGILTVTQGVKFTGASFAEVEATLNEMYKSGYVKIDNDPNTGAVIYHFHEL</sequence>
<organism evidence="7 8">
    <name type="scientific">Nostoc flagelliforme CCNUN1</name>
    <dbReference type="NCBI Taxonomy" id="2038116"/>
    <lineage>
        <taxon>Bacteria</taxon>
        <taxon>Bacillati</taxon>
        <taxon>Cyanobacteriota</taxon>
        <taxon>Cyanophyceae</taxon>
        <taxon>Nostocales</taxon>
        <taxon>Nostocaceae</taxon>
        <taxon>Nostoc</taxon>
    </lineage>
</organism>
<name>A0A2K8SM41_9NOSO</name>
<feature type="transmembrane region" description="Helical" evidence="5">
    <location>
        <begin position="58"/>
        <end position="82"/>
    </location>
</feature>